<accession>A0ABX6EN99</accession>
<sequence>MYIPSHLEVTELDQQVELIREYPLGTMFSYNGGKSRLLDYFKSGKEDDAIDSEMCATHVPFCYVAGNSGTGPGKLIAHLARRNQHVELLEQSPNCLVVFQSVDSYVSPEYYPLKKKTHKFVPTWDFGCVHVYGRARIIRDDPAWLLEMLNAITDQEEEKRPDEANRWKVSEAEPSYLERMMKEVVGIEIEISSMQCKMKFQQDQPPVNVNGVLDGYSKELDAAKAQELSKFTRKHYPRDL</sequence>
<organism evidence="1 2">
    <name type="scientific">Kluyveromyces marxianus</name>
    <name type="common">Yeast</name>
    <name type="synonym">Candida kefyr</name>
    <dbReference type="NCBI Taxonomy" id="4911"/>
    <lineage>
        <taxon>Eukaryota</taxon>
        <taxon>Fungi</taxon>
        <taxon>Dikarya</taxon>
        <taxon>Ascomycota</taxon>
        <taxon>Saccharomycotina</taxon>
        <taxon>Saccharomycetes</taxon>
        <taxon>Saccharomycetales</taxon>
        <taxon>Saccharomycetaceae</taxon>
        <taxon>Kluyveromyces</taxon>
    </lineage>
</organism>
<evidence type="ECO:0000313" key="2">
    <source>
        <dbReference type="Proteomes" id="UP000422736"/>
    </source>
</evidence>
<dbReference type="InterPro" id="IPR012349">
    <property type="entry name" value="Split_barrel_FMN-bd"/>
</dbReference>
<dbReference type="Pfam" id="PF04299">
    <property type="entry name" value="FMN_bind_2"/>
    <property type="match status" value="1"/>
</dbReference>
<dbReference type="EMBL" id="CP015054">
    <property type="protein sequence ID" value="QGN13680.1"/>
    <property type="molecule type" value="Genomic_DNA"/>
</dbReference>
<dbReference type="PIRSF" id="PIRSF010372">
    <property type="entry name" value="PaiB"/>
    <property type="match status" value="1"/>
</dbReference>
<dbReference type="PANTHER" id="PTHR35802">
    <property type="entry name" value="PROTEASE SYNTHASE AND SPORULATION PROTEIN PAI 2"/>
    <property type="match status" value="1"/>
</dbReference>
<keyword evidence="2" id="KW-1185">Reference proteome</keyword>
<dbReference type="SUPFAM" id="SSF50475">
    <property type="entry name" value="FMN-binding split barrel"/>
    <property type="match status" value="1"/>
</dbReference>
<name>A0ABX6EN99_KLUMA</name>
<proteinExistence type="predicted"/>
<reference evidence="1 2" key="1">
    <citation type="submission" date="2016-03" db="EMBL/GenBank/DDBJ databases">
        <title>How can Kluyveromyces marxianus grow so fast - potential evolutionary course in Saccharomyces Complex revealed by comparative genomics.</title>
        <authorList>
            <person name="Mo W."/>
            <person name="Lu W."/>
            <person name="Yang X."/>
            <person name="Qi J."/>
            <person name="Lv H."/>
        </authorList>
    </citation>
    <scope>NUCLEOTIDE SEQUENCE [LARGE SCALE GENOMIC DNA]</scope>
    <source>
        <strain evidence="1 2">FIM1</strain>
    </source>
</reference>
<protein>
    <submittedName>
        <fullName evidence="1">AN0679</fullName>
    </submittedName>
</protein>
<dbReference type="InterPro" id="IPR007396">
    <property type="entry name" value="TR_PAI2-type"/>
</dbReference>
<dbReference type="Gene3D" id="2.30.110.10">
    <property type="entry name" value="Electron Transport, Fmn-binding Protein, Chain A"/>
    <property type="match status" value="1"/>
</dbReference>
<gene>
    <name evidence="1" type="ORF">FIM1_323</name>
</gene>
<dbReference type="Proteomes" id="UP000422736">
    <property type="component" value="Chromosome 1"/>
</dbReference>
<evidence type="ECO:0000313" key="1">
    <source>
        <dbReference type="EMBL" id="QGN13680.1"/>
    </source>
</evidence>
<reference evidence="1 2" key="2">
    <citation type="submission" date="2019-11" db="EMBL/GenBank/DDBJ databases">
        <authorList>
            <person name="Lu H."/>
        </authorList>
    </citation>
    <scope>NUCLEOTIDE SEQUENCE [LARGE SCALE GENOMIC DNA]</scope>
    <source>
        <strain evidence="1 2">FIM1</strain>
    </source>
</reference>
<dbReference type="PANTHER" id="PTHR35802:SF1">
    <property type="entry name" value="PROTEASE SYNTHASE AND SPORULATION PROTEIN PAI 2"/>
    <property type="match status" value="1"/>
</dbReference>